<evidence type="ECO:0000313" key="5">
    <source>
        <dbReference type="EMBL" id="GET03463.1"/>
    </source>
</evidence>
<gene>
    <name evidence="5" type="ORF">RCL2_002980300</name>
    <name evidence="4" type="ORF">RclHR1_08950008</name>
</gene>
<keyword evidence="6" id="KW-1185">Reference proteome</keyword>
<dbReference type="Gene3D" id="1.25.40.10">
    <property type="entry name" value="Tetratricopeptide repeat domain"/>
    <property type="match status" value="2"/>
</dbReference>
<dbReference type="InterPro" id="IPR011009">
    <property type="entry name" value="Kinase-like_dom_sf"/>
</dbReference>
<name>A0A2Z6SGF2_9GLOM</name>
<keyword evidence="2" id="KW-0067">ATP-binding</keyword>
<dbReference type="InterPro" id="IPR000719">
    <property type="entry name" value="Prot_kinase_dom"/>
</dbReference>
<dbReference type="SUPFAM" id="SSF56112">
    <property type="entry name" value="Protein kinase-like (PK-like)"/>
    <property type="match status" value="1"/>
</dbReference>
<evidence type="ECO:0000256" key="2">
    <source>
        <dbReference type="ARBA" id="ARBA00022840"/>
    </source>
</evidence>
<sequence>MFEIKATEDSNEWINWINDVFSKNLIKHYDYKDFCNIEKIDDGYFGKIYRANWKNSKQYFVLKSFNFNNVTVKEIIREIGTHRKVDFHKNIIRFFGVTDKELGNQNDQLKEYFLVVEYADGSSLQNYLKKNFKNLIWEEKYRLAFQLAHAVLCLHNKGIVHGNLNSSNILVHQNNIKLGDLGLSKRIRVALRNPINQSELFATAPYIDPKCFNNCSNNLMQPYSLNEKSDVYSIGVLLWEISSGQLPFKEESYDANLILQILQSYREKIVSDTPIDYFNLYTECWDGESENRPSMIQIVDKLKSNITKMHIAGYHNQRYSKINIREIEPTIRNINQSISEEDLSIVVDELVNFYFEEVNKGKEERVRKRIVANYINNINMSSHEIYKWLLNNQNDSNSIFLLGYFNSYGIEANINKKKAFELYQKAAELENSAAQFDLAYMYIYEKDIDKNWDKVFELSLKLADKEYSAGMNLLGYCYNVGIGTDIDKQKAFELYYKAANLGNLRAQCILCLIYESGDGVEKDYDKVFELSKKSAEGKHSDGIGLLEFCYYSGFGTEINYQKAFELYQEAANLGNDVAQYNLAYMYECGEGMEKSMTKAIYWYKKSAEQENPGAQDKLKNLLQAM</sequence>
<reference evidence="4 6" key="1">
    <citation type="submission" date="2017-11" db="EMBL/GenBank/DDBJ databases">
        <title>The genome of Rhizophagus clarus HR1 reveals common genetic basis of auxotrophy among arbuscular mycorrhizal fungi.</title>
        <authorList>
            <person name="Kobayashi Y."/>
        </authorList>
    </citation>
    <scope>NUCLEOTIDE SEQUENCE [LARGE SCALE GENOMIC DNA]</scope>
    <source>
        <strain evidence="4 6">HR1</strain>
    </source>
</reference>
<dbReference type="InterPro" id="IPR011990">
    <property type="entry name" value="TPR-like_helical_dom_sf"/>
</dbReference>
<dbReference type="Pfam" id="PF07714">
    <property type="entry name" value="PK_Tyr_Ser-Thr"/>
    <property type="match status" value="1"/>
</dbReference>
<evidence type="ECO:0000259" key="3">
    <source>
        <dbReference type="PROSITE" id="PS50011"/>
    </source>
</evidence>
<dbReference type="Gene3D" id="1.10.510.10">
    <property type="entry name" value="Transferase(Phosphotransferase) domain 1"/>
    <property type="match status" value="1"/>
</dbReference>
<dbReference type="EMBL" id="BLAL01000324">
    <property type="protein sequence ID" value="GET03463.1"/>
    <property type="molecule type" value="Genomic_DNA"/>
</dbReference>
<comment type="caution">
    <text evidence="4">The sequence shown here is derived from an EMBL/GenBank/DDBJ whole genome shotgun (WGS) entry which is preliminary data.</text>
</comment>
<proteinExistence type="predicted"/>
<reference evidence="5" key="2">
    <citation type="submission" date="2019-10" db="EMBL/GenBank/DDBJ databases">
        <title>Conservation and host-specific expression of non-tandemly repeated heterogenous ribosome RNA gene in arbuscular mycorrhizal fungi.</title>
        <authorList>
            <person name="Maeda T."/>
            <person name="Kobayashi Y."/>
            <person name="Nakagawa T."/>
            <person name="Ezawa T."/>
            <person name="Yamaguchi K."/>
            <person name="Bino T."/>
            <person name="Nishimoto Y."/>
            <person name="Shigenobu S."/>
            <person name="Kawaguchi M."/>
        </authorList>
    </citation>
    <scope>NUCLEOTIDE SEQUENCE</scope>
    <source>
        <strain evidence="5">HR1</strain>
    </source>
</reference>
<dbReference type="GO" id="GO:0097527">
    <property type="term" value="P:necroptotic signaling pathway"/>
    <property type="evidence" value="ECO:0007669"/>
    <property type="project" value="TreeGrafter"/>
</dbReference>
<accession>A0A2Z6SGF2</accession>
<dbReference type="PROSITE" id="PS50011">
    <property type="entry name" value="PROTEIN_KINASE_DOM"/>
    <property type="match status" value="1"/>
</dbReference>
<dbReference type="OrthoDB" id="1668230at2759"/>
<evidence type="ECO:0000256" key="1">
    <source>
        <dbReference type="ARBA" id="ARBA00022741"/>
    </source>
</evidence>
<keyword evidence="1" id="KW-0547">Nucleotide-binding</keyword>
<dbReference type="GO" id="GO:0004672">
    <property type="term" value="F:protein kinase activity"/>
    <property type="evidence" value="ECO:0007669"/>
    <property type="project" value="InterPro"/>
</dbReference>
<keyword evidence="5" id="KW-0418">Kinase</keyword>
<dbReference type="PANTHER" id="PTHR44329">
    <property type="entry name" value="SERINE/THREONINE-PROTEIN KINASE TNNI3K-RELATED"/>
    <property type="match status" value="1"/>
</dbReference>
<dbReference type="Pfam" id="PF08238">
    <property type="entry name" value="Sel1"/>
    <property type="match status" value="6"/>
</dbReference>
<protein>
    <submittedName>
        <fullName evidence="5">Kinase-like domain-containing protein</fullName>
    </submittedName>
</protein>
<dbReference type="InterPro" id="IPR001245">
    <property type="entry name" value="Ser-Thr/Tyr_kinase_cat_dom"/>
</dbReference>
<dbReference type="InterPro" id="IPR051681">
    <property type="entry name" value="Ser/Thr_Kinases-Pseudokinases"/>
</dbReference>
<keyword evidence="5" id="KW-0808">Transferase</keyword>
<dbReference type="SUPFAM" id="SSF81901">
    <property type="entry name" value="HCP-like"/>
    <property type="match status" value="1"/>
</dbReference>
<feature type="domain" description="Protein kinase" evidence="3">
    <location>
        <begin position="34"/>
        <end position="306"/>
    </location>
</feature>
<dbReference type="Proteomes" id="UP000615446">
    <property type="component" value="Unassembled WGS sequence"/>
</dbReference>
<dbReference type="EMBL" id="BEXD01004309">
    <property type="protein sequence ID" value="GBC09530.1"/>
    <property type="molecule type" value="Genomic_DNA"/>
</dbReference>
<dbReference type="PANTHER" id="PTHR44329:SF298">
    <property type="entry name" value="MIXED LINEAGE KINASE DOMAIN-LIKE PROTEIN"/>
    <property type="match status" value="1"/>
</dbReference>
<dbReference type="AlphaFoldDB" id="A0A2Z6SGF2"/>
<dbReference type="GO" id="GO:0005524">
    <property type="term" value="F:ATP binding"/>
    <property type="evidence" value="ECO:0007669"/>
    <property type="project" value="UniProtKB-KW"/>
</dbReference>
<organism evidence="4 6">
    <name type="scientific">Rhizophagus clarus</name>
    <dbReference type="NCBI Taxonomy" id="94130"/>
    <lineage>
        <taxon>Eukaryota</taxon>
        <taxon>Fungi</taxon>
        <taxon>Fungi incertae sedis</taxon>
        <taxon>Mucoromycota</taxon>
        <taxon>Glomeromycotina</taxon>
        <taxon>Glomeromycetes</taxon>
        <taxon>Glomerales</taxon>
        <taxon>Glomeraceae</taxon>
        <taxon>Rhizophagus</taxon>
    </lineage>
</organism>
<evidence type="ECO:0000313" key="6">
    <source>
        <dbReference type="Proteomes" id="UP000247702"/>
    </source>
</evidence>
<dbReference type="Proteomes" id="UP000247702">
    <property type="component" value="Unassembled WGS sequence"/>
</dbReference>
<dbReference type="InterPro" id="IPR006597">
    <property type="entry name" value="Sel1-like"/>
</dbReference>
<evidence type="ECO:0000313" key="4">
    <source>
        <dbReference type="EMBL" id="GBC09530.1"/>
    </source>
</evidence>
<dbReference type="SMART" id="SM00671">
    <property type="entry name" value="SEL1"/>
    <property type="match status" value="6"/>
</dbReference>